<accession>A0AAN8M8J2</accession>
<gene>
    <name evidence="1" type="ORF">J4Q44_G00043910</name>
</gene>
<evidence type="ECO:0000313" key="2">
    <source>
        <dbReference type="Proteomes" id="UP001356427"/>
    </source>
</evidence>
<sequence length="113" mass="12580">MTDTMSRLSSVASLRLPAIHYPLSRLKDPETLYLRGYSRDDAQSDEVVPPLSRDGGLDFVFRGQNTRTTTGYPYDKAPLKQSGFSLVSQPIPERVEVSVALDPVKPRLPIFGE</sequence>
<protein>
    <submittedName>
        <fullName evidence="1">Uncharacterized protein</fullName>
    </submittedName>
</protein>
<reference evidence="1 2" key="1">
    <citation type="submission" date="2021-04" db="EMBL/GenBank/DDBJ databases">
        <authorList>
            <person name="De Guttry C."/>
            <person name="Zahm M."/>
            <person name="Klopp C."/>
            <person name="Cabau C."/>
            <person name="Louis A."/>
            <person name="Berthelot C."/>
            <person name="Parey E."/>
            <person name="Roest Crollius H."/>
            <person name="Montfort J."/>
            <person name="Robinson-Rechavi M."/>
            <person name="Bucao C."/>
            <person name="Bouchez O."/>
            <person name="Gislard M."/>
            <person name="Lluch J."/>
            <person name="Milhes M."/>
            <person name="Lampietro C."/>
            <person name="Lopez Roques C."/>
            <person name="Donnadieu C."/>
            <person name="Braasch I."/>
            <person name="Desvignes T."/>
            <person name="Postlethwait J."/>
            <person name="Bobe J."/>
            <person name="Wedekind C."/>
            <person name="Guiguen Y."/>
        </authorList>
    </citation>
    <scope>NUCLEOTIDE SEQUENCE [LARGE SCALE GENOMIC DNA]</scope>
    <source>
        <strain evidence="1">Cs_M1</strain>
        <tissue evidence="1">Blood</tissue>
    </source>
</reference>
<dbReference type="Proteomes" id="UP001356427">
    <property type="component" value="Unassembled WGS sequence"/>
</dbReference>
<evidence type="ECO:0000313" key="1">
    <source>
        <dbReference type="EMBL" id="KAK6325049.1"/>
    </source>
</evidence>
<name>A0AAN8M8J2_9TELE</name>
<proteinExistence type="predicted"/>
<comment type="caution">
    <text evidence="1">The sequence shown here is derived from an EMBL/GenBank/DDBJ whole genome shotgun (WGS) entry which is preliminary data.</text>
</comment>
<organism evidence="1 2">
    <name type="scientific">Coregonus suidteri</name>
    <dbReference type="NCBI Taxonomy" id="861788"/>
    <lineage>
        <taxon>Eukaryota</taxon>
        <taxon>Metazoa</taxon>
        <taxon>Chordata</taxon>
        <taxon>Craniata</taxon>
        <taxon>Vertebrata</taxon>
        <taxon>Euteleostomi</taxon>
        <taxon>Actinopterygii</taxon>
        <taxon>Neopterygii</taxon>
        <taxon>Teleostei</taxon>
        <taxon>Protacanthopterygii</taxon>
        <taxon>Salmoniformes</taxon>
        <taxon>Salmonidae</taxon>
        <taxon>Coregoninae</taxon>
        <taxon>Coregonus</taxon>
    </lineage>
</organism>
<keyword evidence="2" id="KW-1185">Reference proteome</keyword>
<dbReference type="EMBL" id="JAGTTL010000003">
    <property type="protein sequence ID" value="KAK6325049.1"/>
    <property type="molecule type" value="Genomic_DNA"/>
</dbReference>
<dbReference type="AlphaFoldDB" id="A0AAN8M8J2"/>